<evidence type="ECO:0000313" key="2">
    <source>
        <dbReference type="Proteomes" id="UP000886501"/>
    </source>
</evidence>
<name>A0ACB6Z6R7_THEGA</name>
<dbReference type="EMBL" id="MU118093">
    <property type="protein sequence ID" value="KAF9645370.1"/>
    <property type="molecule type" value="Genomic_DNA"/>
</dbReference>
<gene>
    <name evidence="1" type="ORF">BDM02DRAFT_3120323</name>
</gene>
<reference evidence="1" key="2">
    <citation type="journal article" date="2020" name="Nat. Commun.">
        <title>Large-scale genome sequencing of mycorrhizal fungi provides insights into the early evolution of symbiotic traits.</title>
        <authorList>
            <person name="Miyauchi S."/>
            <person name="Kiss E."/>
            <person name="Kuo A."/>
            <person name="Drula E."/>
            <person name="Kohler A."/>
            <person name="Sanchez-Garcia M."/>
            <person name="Morin E."/>
            <person name="Andreopoulos B."/>
            <person name="Barry K.W."/>
            <person name="Bonito G."/>
            <person name="Buee M."/>
            <person name="Carver A."/>
            <person name="Chen C."/>
            <person name="Cichocki N."/>
            <person name="Clum A."/>
            <person name="Culley D."/>
            <person name="Crous P.W."/>
            <person name="Fauchery L."/>
            <person name="Girlanda M."/>
            <person name="Hayes R.D."/>
            <person name="Keri Z."/>
            <person name="LaButti K."/>
            <person name="Lipzen A."/>
            <person name="Lombard V."/>
            <person name="Magnuson J."/>
            <person name="Maillard F."/>
            <person name="Murat C."/>
            <person name="Nolan M."/>
            <person name="Ohm R.A."/>
            <person name="Pangilinan J."/>
            <person name="Pereira M.F."/>
            <person name="Perotto S."/>
            <person name="Peter M."/>
            <person name="Pfister S."/>
            <person name="Riley R."/>
            <person name="Sitrit Y."/>
            <person name="Stielow J.B."/>
            <person name="Szollosi G."/>
            <person name="Zifcakova L."/>
            <person name="Stursova M."/>
            <person name="Spatafora J.W."/>
            <person name="Tedersoo L."/>
            <person name="Vaario L.M."/>
            <person name="Yamada A."/>
            <person name="Yan M."/>
            <person name="Wang P."/>
            <person name="Xu J."/>
            <person name="Bruns T."/>
            <person name="Baldrian P."/>
            <person name="Vilgalys R."/>
            <person name="Dunand C."/>
            <person name="Henrissat B."/>
            <person name="Grigoriev I.V."/>
            <person name="Hibbett D."/>
            <person name="Nagy L.G."/>
            <person name="Martin F.M."/>
        </authorList>
    </citation>
    <scope>NUCLEOTIDE SEQUENCE</scope>
    <source>
        <strain evidence="1">P2</strain>
    </source>
</reference>
<dbReference type="Proteomes" id="UP000886501">
    <property type="component" value="Unassembled WGS sequence"/>
</dbReference>
<comment type="caution">
    <text evidence="1">The sequence shown here is derived from an EMBL/GenBank/DDBJ whole genome shotgun (WGS) entry which is preliminary data.</text>
</comment>
<accession>A0ACB6Z6R7</accession>
<evidence type="ECO:0000313" key="1">
    <source>
        <dbReference type="EMBL" id="KAF9645370.1"/>
    </source>
</evidence>
<proteinExistence type="predicted"/>
<sequence>MDRFPQNRAQLFVYLFQHLGIVASAGSYIDPSRSATWFSRSVFGLWSLQRLSTQGSRWGYVIGFASSMTAGMSCVQGIWLWHCSSCWDAKPQYHQKVIKKLGSIPWKTVYRNETR</sequence>
<reference evidence="1" key="1">
    <citation type="submission" date="2019-10" db="EMBL/GenBank/DDBJ databases">
        <authorList>
            <consortium name="DOE Joint Genome Institute"/>
            <person name="Kuo A."/>
            <person name="Miyauchi S."/>
            <person name="Kiss E."/>
            <person name="Drula E."/>
            <person name="Kohler A."/>
            <person name="Sanchez-Garcia M."/>
            <person name="Andreopoulos B."/>
            <person name="Barry K.W."/>
            <person name="Bonito G."/>
            <person name="Buee M."/>
            <person name="Carver A."/>
            <person name="Chen C."/>
            <person name="Cichocki N."/>
            <person name="Clum A."/>
            <person name="Culley D."/>
            <person name="Crous P.W."/>
            <person name="Fauchery L."/>
            <person name="Girlanda M."/>
            <person name="Hayes R."/>
            <person name="Keri Z."/>
            <person name="Labutti K."/>
            <person name="Lipzen A."/>
            <person name="Lombard V."/>
            <person name="Magnuson J."/>
            <person name="Maillard F."/>
            <person name="Morin E."/>
            <person name="Murat C."/>
            <person name="Nolan M."/>
            <person name="Ohm R."/>
            <person name="Pangilinan J."/>
            <person name="Pereira M."/>
            <person name="Perotto S."/>
            <person name="Peter M."/>
            <person name="Riley R."/>
            <person name="Sitrit Y."/>
            <person name="Stielow B."/>
            <person name="Szollosi G."/>
            <person name="Zifcakova L."/>
            <person name="Stursova M."/>
            <person name="Spatafora J.W."/>
            <person name="Tedersoo L."/>
            <person name="Vaario L.-M."/>
            <person name="Yamada A."/>
            <person name="Yan M."/>
            <person name="Wang P."/>
            <person name="Xu J."/>
            <person name="Bruns T."/>
            <person name="Baldrian P."/>
            <person name="Vilgalys R."/>
            <person name="Henrissat B."/>
            <person name="Grigoriev I.V."/>
            <person name="Hibbett D."/>
            <person name="Nagy L.G."/>
            <person name="Martin F.M."/>
        </authorList>
    </citation>
    <scope>NUCLEOTIDE SEQUENCE</scope>
    <source>
        <strain evidence="1">P2</strain>
    </source>
</reference>
<protein>
    <submittedName>
        <fullName evidence="1">Uncharacterized protein</fullName>
    </submittedName>
</protein>
<keyword evidence="2" id="KW-1185">Reference proteome</keyword>
<organism evidence="1 2">
    <name type="scientific">Thelephora ganbajun</name>
    <name type="common">Ganba fungus</name>
    <dbReference type="NCBI Taxonomy" id="370292"/>
    <lineage>
        <taxon>Eukaryota</taxon>
        <taxon>Fungi</taxon>
        <taxon>Dikarya</taxon>
        <taxon>Basidiomycota</taxon>
        <taxon>Agaricomycotina</taxon>
        <taxon>Agaricomycetes</taxon>
        <taxon>Thelephorales</taxon>
        <taxon>Thelephoraceae</taxon>
        <taxon>Thelephora</taxon>
    </lineage>
</organism>